<reference evidence="2" key="2">
    <citation type="submission" date="2023-04" db="EMBL/GenBank/DDBJ databases">
        <title>'Rhodoalgimonas zhirmunskyi' gen. nov., isolated from a red alga.</title>
        <authorList>
            <person name="Nedashkovskaya O.I."/>
            <person name="Otstavnykh N.Y."/>
            <person name="Bystritskaya E.P."/>
            <person name="Balabanova L.A."/>
            <person name="Isaeva M.P."/>
        </authorList>
    </citation>
    <scope>NUCLEOTIDE SEQUENCE</scope>
    <source>
        <strain evidence="2">10Alg 79</strain>
    </source>
</reference>
<comment type="caution">
    <text evidence="2">The sequence shown here is derived from an EMBL/GenBank/DDBJ whole genome shotgun (WGS) entry which is preliminary data.</text>
</comment>
<evidence type="ECO:0000313" key="2">
    <source>
        <dbReference type="EMBL" id="MDQ2095020.1"/>
    </source>
</evidence>
<dbReference type="InterPro" id="IPR024096">
    <property type="entry name" value="NO_sig/Golgi_transp_ligand-bd"/>
</dbReference>
<dbReference type="Gene3D" id="3.90.1520.10">
    <property type="entry name" value="H-NOX domain"/>
    <property type="match status" value="1"/>
</dbReference>
<dbReference type="SUPFAM" id="SSF111126">
    <property type="entry name" value="Ligand-binding domain in the NO signalling and Golgi transport"/>
    <property type="match status" value="1"/>
</dbReference>
<feature type="domain" description="Heme NO-binding" evidence="1">
    <location>
        <begin position="2"/>
        <end position="156"/>
    </location>
</feature>
<dbReference type="AlphaFoldDB" id="A0AAJ1U7I6"/>
<dbReference type="RefSeq" id="WP_317626624.1">
    <property type="nucleotide sequence ID" value="NZ_JANFFA010000003.1"/>
</dbReference>
<sequence length="207" mass="22670">MHGLVNRAIQRFVTDTYGAALWRRVAHEAQLGFVDFESMLIYDDVLTPRVLDAVEAELGKPRAEILEDIGTYLVSHPNAEAVRRLLRFGGEDFVDFLHSLDDLPDRARLAVSDLDLPQLELREHAADRFSLTVCARKDGFGPVMIGMLRSLADDYGALVLLERRAGGERAAGCVNSEGLDVIDITLIEAGYAEGRSFDLGANVGLGA</sequence>
<dbReference type="InterPro" id="IPR011644">
    <property type="entry name" value="Heme_NO-bd"/>
</dbReference>
<reference evidence="2" key="1">
    <citation type="submission" date="2022-07" db="EMBL/GenBank/DDBJ databases">
        <authorList>
            <person name="Otstavnykh N."/>
            <person name="Isaeva M."/>
            <person name="Bystritskaya E."/>
        </authorList>
    </citation>
    <scope>NUCLEOTIDE SEQUENCE</scope>
    <source>
        <strain evidence="2">10Alg 79</strain>
    </source>
</reference>
<evidence type="ECO:0000259" key="1">
    <source>
        <dbReference type="Pfam" id="PF07700"/>
    </source>
</evidence>
<protein>
    <submittedName>
        <fullName evidence="2">Heme NO-binding domain-containing protein</fullName>
    </submittedName>
</protein>
<dbReference type="PANTHER" id="PTHR45655">
    <property type="entry name" value="GUANYLATE CYCLASE SOLUBLE SUBUNIT BETA-2"/>
    <property type="match status" value="1"/>
</dbReference>
<dbReference type="Pfam" id="PF07700">
    <property type="entry name" value="HNOB"/>
    <property type="match status" value="1"/>
</dbReference>
<dbReference type="InterPro" id="IPR038158">
    <property type="entry name" value="H-NOX_domain_sf"/>
</dbReference>
<keyword evidence="3" id="KW-1185">Reference proteome</keyword>
<dbReference type="Proteomes" id="UP001227162">
    <property type="component" value="Unassembled WGS sequence"/>
</dbReference>
<dbReference type="PANTHER" id="PTHR45655:SF13">
    <property type="entry name" value="SOLUBLE GUANYLATE CYCLASE GCY-32-RELATED"/>
    <property type="match status" value="1"/>
</dbReference>
<dbReference type="EMBL" id="JANFFA010000003">
    <property type="protein sequence ID" value="MDQ2095020.1"/>
    <property type="molecule type" value="Genomic_DNA"/>
</dbReference>
<dbReference type="GO" id="GO:0020037">
    <property type="term" value="F:heme binding"/>
    <property type="evidence" value="ECO:0007669"/>
    <property type="project" value="InterPro"/>
</dbReference>
<evidence type="ECO:0000313" key="3">
    <source>
        <dbReference type="Proteomes" id="UP001227162"/>
    </source>
</evidence>
<name>A0AAJ1U7I6_9RHOB</name>
<proteinExistence type="predicted"/>
<organism evidence="2 3">
    <name type="scientific">Rhodalgimonas zhirmunskyi</name>
    <dbReference type="NCBI Taxonomy" id="2964767"/>
    <lineage>
        <taxon>Bacteria</taxon>
        <taxon>Pseudomonadati</taxon>
        <taxon>Pseudomonadota</taxon>
        <taxon>Alphaproteobacteria</taxon>
        <taxon>Rhodobacterales</taxon>
        <taxon>Roseobacteraceae</taxon>
        <taxon>Rhodalgimonas</taxon>
    </lineage>
</organism>
<gene>
    <name evidence="2" type="ORF">NOI20_12935</name>
</gene>
<accession>A0AAJ1U7I6</accession>